<dbReference type="InterPro" id="IPR050256">
    <property type="entry name" value="Glycosyltransferase_2"/>
</dbReference>
<dbReference type="PANTHER" id="PTHR48090">
    <property type="entry name" value="UNDECAPRENYL-PHOSPHATE 4-DEOXY-4-FORMAMIDO-L-ARABINOSE TRANSFERASE-RELATED"/>
    <property type="match status" value="1"/>
</dbReference>
<evidence type="ECO:0000256" key="2">
    <source>
        <dbReference type="ARBA" id="ARBA00022475"/>
    </source>
</evidence>
<protein>
    <recommendedName>
        <fullName evidence="10">Glycosyltransferase 2-like domain-containing protein</fullName>
    </recommendedName>
</protein>
<dbReference type="EMBL" id="MFZI01000023">
    <property type="protein sequence ID" value="OGK20987.1"/>
    <property type="molecule type" value="Genomic_DNA"/>
</dbReference>
<comment type="similarity">
    <text evidence="8">Belongs to the glycosyltransferase 2 family. GtrB subfamily.</text>
</comment>
<dbReference type="AlphaFoldDB" id="A0A1F7GPX6"/>
<reference evidence="11 12" key="1">
    <citation type="journal article" date="2016" name="Nat. Commun.">
        <title>Thousands of microbial genomes shed light on interconnected biogeochemical processes in an aquifer system.</title>
        <authorList>
            <person name="Anantharaman K."/>
            <person name="Brown C.T."/>
            <person name="Hug L.A."/>
            <person name="Sharon I."/>
            <person name="Castelle C.J."/>
            <person name="Probst A.J."/>
            <person name="Thomas B.C."/>
            <person name="Singh A."/>
            <person name="Wilkins M.J."/>
            <person name="Karaoz U."/>
            <person name="Brodie E.L."/>
            <person name="Williams K.H."/>
            <person name="Hubbard S.S."/>
            <person name="Banfield J.F."/>
        </authorList>
    </citation>
    <scope>NUCLEOTIDE SEQUENCE [LARGE SCALE GENOMIC DNA]</scope>
</reference>
<dbReference type="SUPFAM" id="SSF53448">
    <property type="entry name" value="Nucleotide-diphospho-sugar transferases"/>
    <property type="match status" value="1"/>
</dbReference>
<evidence type="ECO:0000256" key="1">
    <source>
        <dbReference type="ARBA" id="ARBA00004651"/>
    </source>
</evidence>
<feature type="transmembrane region" description="Helical" evidence="9">
    <location>
        <begin position="229"/>
        <end position="247"/>
    </location>
</feature>
<name>A0A1F7GPX6_9BACT</name>
<evidence type="ECO:0000256" key="3">
    <source>
        <dbReference type="ARBA" id="ARBA00022676"/>
    </source>
</evidence>
<evidence type="ECO:0000259" key="10">
    <source>
        <dbReference type="Pfam" id="PF00535"/>
    </source>
</evidence>
<dbReference type="Pfam" id="PF00535">
    <property type="entry name" value="Glycos_transf_2"/>
    <property type="match status" value="1"/>
</dbReference>
<dbReference type="InterPro" id="IPR001173">
    <property type="entry name" value="Glyco_trans_2-like"/>
</dbReference>
<evidence type="ECO:0000256" key="7">
    <source>
        <dbReference type="ARBA" id="ARBA00023136"/>
    </source>
</evidence>
<feature type="domain" description="Glycosyltransferase 2-like" evidence="10">
    <location>
        <begin position="7"/>
        <end position="165"/>
    </location>
</feature>
<evidence type="ECO:0000256" key="9">
    <source>
        <dbReference type="SAM" id="Phobius"/>
    </source>
</evidence>
<sequence>MTNFLISIVIPVYNEEQNIQPLLKTLIPILKPYQYEIIFVDDGSKDQTIPLIKQEAKKSQSVKLLSFQRNFGHQMALTAGYHFAKGACTITLDADLQDPPDIIPKMIERWEKGAKIVYAKRTKRDSDSFFKKLTAQAFYRFINFLSDTQIPDDVGDFRLLDREVVDFLKGLPEQSRFLRGLVAWSGFPASYVTFERQKRHAGETHYPFSKMLNFALEGIASFSVKPLRLSIYLGFIASALSILVIAFKSVQHFIFHQGDWLPGWASLFFSIVFLGGIQLITIGIIGEYVGKIYKEVQKRPQFLIKEKINL</sequence>
<keyword evidence="7 9" id="KW-0472">Membrane</keyword>
<dbReference type="CDD" id="cd04187">
    <property type="entry name" value="DPM1_like_bac"/>
    <property type="match status" value="1"/>
</dbReference>
<keyword evidence="4" id="KW-0808">Transferase</keyword>
<dbReference type="Proteomes" id="UP000177026">
    <property type="component" value="Unassembled WGS sequence"/>
</dbReference>
<comment type="subcellular location">
    <subcellularLocation>
        <location evidence="1">Cell membrane</location>
        <topology evidence="1">Multi-pass membrane protein</topology>
    </subcellularLocation>
</comment>
<comment type="caution">
    <text evidence="11">The sequence shown here is derived from an EMBL/GenBank/DDBJ whole genome shotgun (WGS) entry which is preliminary data.</text>
</comment>
<dbReference type="Gene3D" id="3.90.550.10">
    <property type="entry name" value="Spore Coat Polysaccharide Biosynthesis Protein SpsA, Chain A"/>
    <property type="match status" value="1"/>
</dbReference>
<accession>A0A1F7GPX6</accession>
<keyword evidence="5 9" id="KW-0812">Transmembrane</keyword>
<dbReference type="FunFam" id="3.90.550.10:FF:000079">
    <property type="entry name" value="Probable glycosyl transferase"/>
    <property type="match status" value="1"/>
</dbReference>
<evidence type="ECO:0000256" key="8">
    <source>
        <dbReference type="ARBA" id="ARBA00038152"/>
    </source>
</evidence>
<feature type="transmembrane region" description="Helical" evidence="9">
    <location>
        <begin position="267"/>
        <end position="289"/>
    </location>
</feature>
<keyword evidence="2" id="KW-1003">Cell membrane</keyword>
<evidence type="ECO:0000313" key="11">
    <source>
        <dbReference type="EMBL" id="OGK20987.1"/>
    </source>
</evidence>
<evidence type="ECO:0000256" key="6">
    <source>
        <dbReference type="ARBA" id="ARBA00022989"/>
    </source>
</evidence>
<organism evidence="11 12">
    <name type="scientific">Candidatus Roizmanbacteria bacterium RIFCSPHIGHO2_01_FULL_39_8</name>
    <dbReference type="NCBI Taxonomy" id="1802033"/>
    <lineage>
        <taxon>Bacteria</taxon>
        <taxon>Candidatus Roizmaniibacteriota</taxon>
    </lineage>
</organism>
<dbReference type="InterPro" id="IPR029044">
    <property type="entry name" value="Nucleotide-diphossugar_trans"/>
</dbReference>
<dbReference type="GO" id="GO:0016757">
    <property type="term" value="F:glycosyltransferase activity"/>
    <property type="evidence" value="ECO:0007669"/>
    <property type="project" value="UniProtKB-KW"/>
</dbReference>
<evidence type="ECO:0000313" key="12">
    <source>
        <dbReference type="Proteomes" id="UP000177026"/>
    </source>
</evidence>
<gene>
    <name evidence="11" type="ORF">A2866_02620</name>
</gene>
<dbReference type="PANTHER" id="PTHR48090:SF1">
    <property type="entry name" value="PROPHAGE BACTOPRENOL GLUCOSYL TRANSFERASE HOMOLOG"/>
    <property type="match status" value="1"/>
</dbReference>
<keyword evidence="6 9" id="KW-1133">Transmembrane helix</keyword>
<proteinExistence type="inferred from homology"/>
<evidence type="ECO:0000256" key="5">
    <source>
        <dbReference type="ARBA" id="ARBA00022692"/>
    </source>
</evidence>
<dbReference type="GO" id="GO:0005886">
    <property type="term" value="C:plasma membrane"/>
    <property type="evidence" value="ECO:0007669"/>
    <property type="project" value="UniProtKB-SubCell"/>
</dbReference>
<keyword evidence="3" id="KW-0328">Glycosyltransferase</keyword>
<evidence type="ECO:0000256" key="4">
    <source>
        <dbReference type="ARBA" id="ARBA00022679"/>
    </source>
</evidence>